<evidence type="ECO:0000313" key="2">
    <source>
        <dbReference type="EMBL" id="RZF45282.1"/>
    </source>
</evidence>
<sequence>MRGEEEKRNKQTEEEKGRGRIGTGRDKQQEKELQVLLKYVDEDLGDFLVAVADDGQDSFQGLLELGGAFIKDGQQRFGDLGNFLKNHHELFKNDAQYSLAVIGKKDKW</sequence>
<gene>
    <name evidence="2" type="ORF">LSTR_LSTR017025</name>
</gene>
<dbReference type="Proteomes" id="UP000291343">
    <property type="component" value="Unassembled WGS sequence"/>
</dbReference>
<accession>A0A482XHN0</accession>
<comment type="caution">
    <text evidence="2">The sequence shown here is derived from an EMBL/GenBank/DDBJ whole genome shotgun (WGS) entry which is preliminary data.</text>
</comment>
<dbReference type="AlphaFoldDB" id="A0A482XHN0"/>
<name>A0A482XHN0_LAOST</name>
<organism evidence="2 3">
    <name type="scientific">Laodelphax striatellus</name>
    <name type="common">Small brown planthopper</name>
    <name type="synonym">Delphax striatella</name>
    <dbReference type="NCBI Taxonomy" id="195883"/>
    <lineage>
        <taxon>Eukaryota</taxon>
        <taxon>Metazoa</taxon>
        <taxon>Ecdysozoa</taxon>
        <taxon>Arthropoda</taxon>
        <taxon>Hexapoda</taxon>
        <taxon>Insecta</taxon>
        <taxon>Pterygota</taxon>
        <taxon>Neoptera</taxon>
        <taxon>Paraneoptera</taxon>
        <taxon>Hemiptera</taxon>
        <taxon>Auchenorrhyncha</taxon>
        <taxon>Fulgoroidea</taxon>
        <taxon>Delphacidae</taxon>
        <taxon>Criomorphinae</taxon>
        <taxon>Laodelphax</taxon>
    </lineage>
</organism>
<evidence type="ECO:0000256" key="1">
    <source>
        <dbReference type="SAM" id="MobiDB-lite"/>
    </source>
</evidence>
<dbReference type="InParanoid" id="A0A482XHN0"/>
<evidence type="ECO:0000313" key="3">
    <source>
        <dbReference type="Proteomes" id="UP000291343"/>
    </source>
</evidence>
<protein>
    <submittedName>
        <fullName evidence="2">Uncharacterized protein</fullName>
    </submittedName>
</protein>
<feature type="region of interest" description="Disordered" evidence="1">
    <location>
        <begin position="1"/>
        <end position="28"/>
    </location>
</feature>
<reference evidence="2 3" key="1">
    <citation type="journal article" date="2017" name="Gigascience">
        <title>Genome sequence of the small brown planthopper, Laodelphax striatellus.</title>
        <authorList>
            <person name="Zhu J."/>
            <person name="Jiang F."/>
            <person name="Wang X."/>
            <person name="Yang P."/>
            <person name="Bao Y."/>
            <person name="Zhao W."/>
            <person name="Wang W."/>
            <person name="Lu H."/>
            <person name="Wang Q."/>
            <person name="Cui N."/>
            <person name="Li J."/>
            <person name="Chen X."/>
            <person name="Luo L."/>
            <person name="Yu J."/>
            <person name="Kang L."/>
            <person name="Cui F."/>
        </authorList>
    </citation>
    <scope>NUCLEOTIDE SEQUENCE [LARGE SCALE GENOMIC DNA]</scope>
    <source>
        <strain evidence="2">Lst14</strain>
    </source>
</reference>
<keyword evidence="3" id="KW-1185">Reference proteome</keyword>
<proteinExistence type="predicted"/>
<dbReference type="EMBL" id="QKKF02009443">
    <property type="protein sequence ID" value="RZF45282.1"/>
    <property type="molecule type" value="Genomic_DNA"/>
</dbReference>